<evidence type="ECO:0000313" key="2">
    <source>
        <dbReference type="EMBL" id="MBI3128773.1"/>
    </source>
</evidence>
<dbReference type="InterPro" id="IPR013216">
    <property type="entry name" value="Methyltransf_11"/>
</dbReference>
<proteinExistence type="predicted"/>
<dbReference type="InterPro" id="IPR050508">
    <property type="entry name" value="Methyltransf_Superfamily"/>
</dbReference>
<gene>
    <name evidence="2" type="ORF">HYZ11_14305</name>
</gene>
<dbReference type="CDD" id="cd02440">
    <property type="entry name" value="AdoMet_MTases"/>
    <property type="match status" value="1"/>
</dbReference>
<dbReference type="GO" id="GO:0032259">
    <property type="term" value="P:methylation"/>
    <property type="evidence" value="ECO:0007669"/>
    <property type="project" value="UniProtKB-KW"/>
</dbReference>
<keyword evidence="2" id="KW-0808">Transferase</keyword>
<organism evidence="2 3">
    <name type="scientific">Tectimicrobiota bacterium</name>
    <dbReference type="NCBI Taxonomy" id="2528274"/>
    <lineage>
        <taxon>Bacteria</taxon>
        <taxon>Pseudomonadati</taxon>
        <taxon>Nitrospinota/Tectimicrobiota group</taxon>
        <taxon>Candidatus Tectimicrobiota</taxon>
    </lineage>
</organism>
<dbReference type="SUPFAM" id="SSF53335">
    <property type="entry name" value="S-adenosyl-L-methionine-dependent methyltransferases"/>
    <property type="match status" value="1"/>
</dbReference>
<feature type="domain" description="Methyltransferase type 11" evidence="1">
    <location>
        <begin position="44"/>
        <end position="141"/>
    </location>
</feature>
<reference evidence="2" key="1">
    <citation type="submission" date="2020-07" db="EMBL/GenBank/DDBJ databases">
        <title>Huge and variable diversity of episymbiotic CPR bacteria and DPANN archaea in groundwater ecosystems.</title>
        <authorList>
            <person name="He C.Y."/>
            <person name="Keren R."/>
            <person name="Whittaker M."/>
            <person name="Farag I.F."/>
            <person name="Doudna J."/>
            <person name="Cate J.H.D."/>
            <person name="Banfield J.F."/>
        </authorList>
    </citation>
    <scope>NUCLEOTIDE SEQUENCE</scope>
    <source>
        <strain evidence="2">NC_groundwater_763_Ag_S-0.2um_68_21</strain>
    </source>
</reference>
<dbReference type="AlphaFoldDB" id="A0A932MPE5"/>
<sequence length="272" mass="29632">MAQPPRFDEKAARRVEAVYTTPDVAGQRALVLEALGLRPGERVLDVGVGPGFLAREMAGAVGPGGSVEGVDVSPAMLELARARLEGLPCASLREGDALHLPFGDEEFDAAAAIQVYEYVKEIDRALAELFRVLGPGGRAAILDTDWGSLVWRARDGERARRVMEAWDEHLADPHLPRTLSGRLRRAGFDILRREAVPILNPEYNPGTYSAGMIGLIVPFVIGRRGVTKEEAKAWAEDLKALGERGGYFFSLNRYLFLVRKPGGAQRAQAESS</sequence>
<protein>
    <submittedName>
        <fullName evidence="2">Methyltransferase domain-containing protein</fullName>
    </submittedName>
</protein>
<dbReference type="Proteomes" id="UP000782312">
    <property type="component" value="Unassembled WGS sequence"/>
</dbReference>
<dbReference type="PANTHER" id="PTHR42912">
    <property type="entry name" value="METHYLTRANSFERASE"/>
    <property type="match status" value="1"/>
</dbReference>
<keyword evidence="2" id="KW-0489">Methyltransferase</keyword>
<name>A0A932MPE5_UNCTE</name>
<evidence type="ECO:0000259" key="1">
    <source>
        <dbReference type="Pfam" id="PF08241"/>
    </source>
</evidence>
<dbReference type="Pfam" id="PF08241">
    <property type="entry name" value="Methyltransf_11"/>
    <property type="match status" value="1"/>
</dbReference>
<dbReference type="Gene3D" id="3.40.50.150">
    <property type="entry name" value="Vaccinia Virus protein VP39"/>
    <property type="match status" value="1"/>
</dbReference>
<evidence type="ECO:0000313" key="3">
    <source>
        <dbReference type="Proteomes" id="UP000782312"/>
    </source>
</evidence>
<dbReference type="GO" id="GO:0008757">
    <property type="term" value="F:S-adenosylmethionine-dependent methyltransferase activity"/>
    <property type="evidence" value="ECO:0007669"/>
    <property type="project" value="InterPro"/>
</dbReference>
<accession>A0A932MPE5</accession>
<comment type="caution">
    <text evidence="2">The sequence shown here is derived from an EMBL/GenBank/DDBJ whole genome shotgun (WGS) entry which is preliminary data.</text>
</comment>
<dbReference type="EMBL" id="JACPUR010000035">
    <property type="protein sequence ID" value="MBI3128773.1"/>
    <property type="molecule type" value="Genomic_DNA"/>
</dbReference>
<dbReference type="InterPro" id="IPR029063">
    <property type="entry name" value="SAM-dependent_MTases_sf"/>
</dbReference>